<dbReference type="Proteomes" id="UP000007842">
    <property type="component" value="Plasmid pSCATT"/>
</dbReference>
<geneLocation type="plasmid" evidence="2 3">
    <name>pSCATT</name>
</geneLocation>
<gene>
    <name evidence="2" type="ordered locus">SCATT_p04480</name>
</gene>
<protein>
    <submittedName>
        <fullName evidence="2">Integral membrane protein</fullName>
    </submittedName>
</protein>
<dbReference type="HOGENOM" id="CLU_085726_0_0_11"/>
<dbReference type="KEGG" id="sct:SCAT_p1275"/>
<dbReference type="PATRIC" id="fig|1003195.11.peg.1235"/>
<sequence length="253" mass="27061">MSAYRVACGYALLALTRNRLAAVLLVVFVPLWITVAEKLTTRRPFPFLLRATGTFVHAGGDKITMISGSLNAVSLLVGFLMFGAARRTGAFDRRLAAAGYPRRALLAAKLAALLAAAVLVSAYATAWMLLYWSPEQPWLLWLAVLAVSLVYGVMGLFLALFLPGEVEGMVAIIMISIIDLAPQNPVASTTADNPVLGLLPSYGSLQTSLQAGFTHHPAPVPLLHSLVWLAVLAVVALTAFTRRTRVATRHNGG</sequence>
<accession>F8JJT2</accession>
<keyword evidence="1" id="KW-0472">Membrane</keyword>
<keyword evidence="1" id="KW-0812">Transmembrane</keyword>
<feature type="transmembrane region" description="Helical" evidence="1">
    <location>
        <begin position="138"/>
        <end position="162"/>
    </location>
</feature>
<keyword evidence="1" id="KW-1133">Transmembrane helix</keyword>
<dbReference type="KEGG" id="scy:SCATT_p04480"/>
<feature type="transmembrane region" description="Helical" evidence="1">
    <location>
        <begin position="222"/>
        <end position="240"/>
    </location>
</feature>
<feature type="transmembrane region" description="Helical" evidence="1">
    <location>
        <begin position="63"/>
        <end position="85"/>
    </location>
</feature>
<dbReference type="AlphaFoldDB" id="F8JJT2"/>
<dbReference type="EMBL" id="CP003229">
    <property type="protein sequence ID" value="AEW98641.1"/>
    <property type="molecule type" value="Genomic_DNA"/>
</dbReference>
<proteinExistence type="predicted"/>
<keyword evidence="3" id="KW-1185">Reference proteome</keyword>
<accession>G8XG02</accession>
<evidence type="ECO:0000313" key="2">
    <source>
        <dbReference type="EMBL" id="AEW98641.1"/>
    </source>
</evidence>
<name>F8JJT2_STREN</name>
<evidence type="ECO:0000313" key="3">
    <source>
        <dbReference type="Proteomes" id="UP000007842"/>
    </source>
</evidence>
<keyword evidence="2" id="KW-0614">Plasmid</keyword>
<feature type="transmembrane region" description="Helical" evidence="1">
    <location>
        <begin position="106"/>
        <end position="132"/>
    </location>
</feature>
<dbReference type="RefSeq" id="WP_014151722.1">
    <property type="nucleotide sequence ID" value="NC_016113.1"/>
</dbReference>
<reference evidence="3" key="1">
    <citation type="submission" date="2011-12" db="EMBL/GenBank/DDBJ databases">
        <title>Complete genome sequence of Streptomyces cattleya strain DSM 46488.</title>
        <authorList>
            <person name="Ou H.-Y."/>
            <person name="Li P."/>
            <person name="Zhao C."/>
            <person name="O'Hagan D."/>
            <person name="Deng Z."/>
        </authorList>
    </citation>
    <scope>NUCLEOTIDE SEQUENCE [LARGE SCALE GENOMIC DNA]</scope>
    <source>
        <strain evidence="3">ATCC 35852 / DSM 46488 / JCM 4925 / NBRC 14057 / NRRL 8057</strain>
        <plasmid evidence="3">Plasmid pSCATT</plasmid>
    </source>
</reference>
<organism evidence="2 3">
    <name type="scientific">Streptantibioticus cattleyicolor (strain ATCC 35852 / DSM 46488 / JCM 4925 / NBRC 14057 / NRRL 8057)</name>
    <name type="common">Streptomyces cattleya</name>
    <dbReference type="NCBI Taxonomy" id="1003195"/>
    <lineage>
        <taxon>Bacteria</taxon>
        <taxon>Bacillati</taxon>
        <taxon>Actinomycetota</taxon>
        <taxon>Actinomycetes</taxon>
        <taxon>Kitasatosporales</taxon>
        <taxon>Streptomycetaceae</taxon>
        <taxon>Streptantibioticus</taxon>
    </lineage>
</organism>
<evidence type="ECO:0000256" key="1">
    <source>
        <dbReference type="SAM" id="Phobius"/>
    </source>
</evidence>
<dbReference type="OrthoDB" id="3690421at2"/>
<feature type="transmembrane region" description="Helical" evidence="1">
    <location>
        <begin position="169"/>
        <end position="187"/>
    </location>
</feature>